<dbReference type="InterPro" id="IPR057670">
    <property type="entry name" value="SH3_retrovirus"/>
</dbReference>
<proteinExistence type="predicted"/>
<dbReference type="AlphaFoldDB" id="A0A9Q3GMT3"/>
<dbReference type="Pfam" id="PF25597">
    <property type="entry name" value="SH3_retrovirus"/>
    <property type="match status" value="1"/>
</dbReference>
<keyword evidence="3" id="KW-1185">Reference proteome</keyword>
<dbReference type="Proteomes" id="UP000765509">
    <property type="component" value="Unassembled WGS sequence"/>
</dbReference>
<evidence type="ECO:0000259" key="1">
    <source>
        <dbReference type="Pfam" id="PF25597"/>
    </source>
</evidence>
<evidence type="ECO:0000313" key="2">
    <source>
        <dbReference type="EMBL" id="MBW0472497.1"/>
    </source>
</evidence>
<dbReference type="OrthoDB" id="3243429at2759"/>
<evidence type="ECO:0000313" key="3">
    <source>
        <dbReference type="Proteomes" id="UP000765509"/>
    </source>
</evidence>
<accession>A0A9Q3GMT3</accession>
<organism evidence="2 3">
    <name type="scientific">Austropuccinia psidii MF-1</name>
    <dbReference type="NCBI Taxonomy" id="1389203"/>
    <lineage>
        <taxon>Eukaryota</taxon>
        <taxon>Fungi</taxon>
        <taxon>Dikarya</taxon>
        <taxon>Basidiomycota</taxon>
        <taxon>Pucciniomycotina</taxon>
        <taxon>Pucciniomycetes</taxon>
        <taxon>Pucciniales</taxon>
        <taxon>Sphaerophragmiaceae</taxon>
        <taxon>Austropuccinia</taxon>
    </lineage>
</organism>
<comment type="caution">
    <text evidence="2">The sequence shown here is derived from an EMBL/GenBank/DDBJ whole genome shotgun (WGS) entry which is preliminary data.</text>
</comment>
<reference evidence="2" key="1">
    <citation type="submission" date="2021-03" db="EMBL/GenBank/DDBJ databases">
        <title>Draft genome sequence of rust myrtle Austropuccinia psidii MF-1, a brazilian biotype.</title>
        <authorList>
            <person name="Quecine M.C."/>
            <person name="Pachon D.M.R."/>
            <person name="Bonatelli M.L."/>
            <person name="Correr F.H."/>
            <person name="Franceschini L.M."/>
            <person name="Leite T.F."/>
            <person name="Margarido G.R.A."/>
            <person name="Almeida C.A."/>
            <person name="Ferrarezi J.A."/>
            <person name="Labate C.A."/>
        </authorList>
    </citation>
    <scope>NUCLEOTIDE SEQUENCE</scope>
    <source>
        <strain evidence="2">MF-1</strain>
    </source>
</reference>
<gene>
    <name evidence="2" type="ORF">O181_012212</name>
</gene>
<sequence length="165" mass="19091">MSRKGIFLGYYPNTNKWWIILENGKIIKSHDVVFDENVFIGPPEGENTNSNSTQYRDYDIVTKLIENEYTNQIELSHYSENCNSEDIGVSNKSFPNILLTKTGWDYKLTLNQAPEHVSAKIDELKILSSNRRENAAITSSYKNKTTWEEKISLLDRPLWVEALKN</sequence>
<feature type="domain" description="Retroviral polymerase SH3-like" evidence="1">
    <location>
        <begin position="2"/>
        <end position="39"/>
    </location>
</feature>
<protein>
    <recommendedName>
        <fullName evidence="1">Retroviral polymerase SH3-like domain-containing protein</fullName>
    </recommendedName>
</protein>
<dbReference type="EMBL" id="AVOT02003107">
    <property type="protein sequence ID" value="MBW0472497.1"/>
    <property type="molecule type" value="Genomic_DNA"/>
</dbReference>
<name>A0A9Q3GMT3_9BASI</name>